<keyword evidence="3" id="KW-1185">Reference proteome</keyword>
<gene>
    <name evidence="2" type="ORF">IQ276_10595</name>
</gene>
<sequence length="218" mass="25463">MFQVEVKCDDSGQYIGEVADPEREIFYSTYKYPTQHQATEDARKWIDWFEKLPYGTVESIYYILSVPETWPGPPANGHPYSGLQIKIGRTKDVLRRLQNLRTGTSGQLIVHALEPGGSKVERKLHKRFESDRRQGEWFACSPELAKHIFETWSHYKVLPREHQHLVLELQHRIKILRATRQVFDGAPDMINPSLNEPWAGKVLIDLVHPSWIRNEKMF</sequence>
<accession>A0A8J6ZWC6</accession>
<proteinExistence type="predicted"/>
<dbReference type="EMBL" id="JADEXS010000111">
    <property type="protein sequence ID" value="MBE9022864.1"/>
    <property type="molecule type" value="Genomic_DNA"/>
</dbReference>
<dbReference type="InterPro" id="IPR018306">
    <property type="entry name" value="Phage_T5_Orf172_DNA-bd"/>
</dbReference>
<name>A0A8J6ZWC6_DESMC</name>
<feature type="domain" description="Bacteriophage T5 Orf172 DNA-binding" evidence="1">
    <location>
        <begin position="79"/>
        <end position="152"/>
    </location>
</feature>
<comment type="caution">
    <text evidence="2">The sequence shown here is derived from an EMBL/GenBank/DDBJ whole genome shotgun (WGS) entry which is preliminary data.</text>
</comment>
<evidence type="ECO:0000259" key="1">
    <source>
        <dbReference type="SMART" id="SM00974"/>
    </source>
</evidence>
<evidence type="ECO:0000313" key="2">
    <source>
        <dbReference type="EMBL" id="MBE9022864.1"/>
    </source>
</evidence>
<evidence type="ECO:0000313" key="3">
    <source>
        <dbReference type="Proteomes" id="UP000622533"/>
    </source>
</evidence>
<dbReference type="SMART" id="SM00974">
    <property type="entry name" value="T5orf172"/>
    <property type="match status" value="1"/>
</dbReference>
<organism evidence="2 3">
    <name type="scientific">Desmonostoc muscorum LEGE 12446</name>
    <dbReference type="NCBI Taxonomy" id="1828758"/>
    <lineage>
        <taxon>Bacteria</taxon>
        <taxon>Bacillati</taxon>
        <taxon>Cyanobacteriota</taxon>
        <taxon>Cyanophyceae</taxon>
        <taxon>Nostocales</taxon>
        <taxon>Nostocaceae</taxon>
        <taxon>Desmonostoc</taxon>
    </lineage>
</organism>
<dbReference type="Proteomes" id="UP000622533">
    <property type="component" value="Unassembled WGS sequence"/>
</dbReference>
<reference evidence="2" key="1">
    <citation type="submission" date="2020-10" db="EMBL/GenBank/DDBJ databases">
        <authorList>
            <person name="Castelo-Branco R."/>
            <person name="Eusebio N."/>
            <person name="Adriana R."/>
            <person name="Vieira A."/>
            <person name="Brugerolle De Fraissinette N."/>
            <person name="Rezende De Castro R."/>
            <person name="Schneider M.P."/>
            <person name="Vasconcelos V."/>
            <person name="Leao P.N."/>
        </authorList>
    </citation>
    <scope>NUCLEOTIDE SEQUENCE</scope>
    <source>
        <strain evidence="2">LEGE 12446</strain>
    </source>
</reference>
<dbReference type="Pfam" id="PF13455">
    <property type="entry name" value="MUG113"/>
    <property type="match status" value="1"/>
</dbReference>
<dbReference type="AlphaFoldDB" id="A0A8J6ZWC6"/>
<dbReference type="RefSeq" id="WP_193915981.1">
    <property type="nucleotide sequence ID" value="NZ_JADEXS020000001.1"/>
</dbReference>
<protein>
    <submittedName>
        <fullName evidence="2">GIY-YIG nuclease family protein</fullName>
    </submittedName>
</protein>